<sequence length="152" mass="16809">MPLFPTVEGKLMLMQTSAQALVRTMKMKSAAAAATTTATVTPLSKMTALLLLVYLVDLESLPEGGLGHLTSLGELVIQYCLRLVSLPPAMRQLASLQSLDIHRCERLTRRCKEGRLGQHFPHSQNKIGRSDNNPGFRLRWPCCISNLCSNNF</sequence>
<dbReference type="Proteomes" id="UP001497516">
    <property type="component" value="Chromosome 4"/>
</dbReference>
<organism evidence="1 2">
    <name type="scientific">Linum trigynum</name>
    <dbReference type="NCBI Taxonomy" id="586398"/>
    <lineage>
        <taxon>Eukaryota</taxon>
        <taxon>Viridiplantae</taxon>
        <taxon>Streptophyta</taxon>
        <taxon>Embryophyta</taxon>
        <taxon>Tracheophyta</taxon>
        <taxon>Spermatophyta</taxon>
        <taxon>Magnoliopsida</taxon>
        <taxon>eudicotyledons</taxon>
        <taxon>Gunneridae</taxon>
        <taxon>Pentapetalae</taxon>
        <taxon>rosids</taxon>
        <taxon>fabids</taxon>
        <taxon>Malpighiales</taxon>
        <taxon>Linaceae</taxon>
        <taxon>Linum</taxon>
    </lineage>
</organism>
<accession>A0AAV2E2B4</accession>
<dbReference type="InterPro" id="IPR032675">
    <property type="entry name" value="LRR_dom_sf"/>
</dbReference>
<gene>
    <name evidence="1" type="ORF">LTRI10_LOCUS21433</name>
</gene>
<dbReference type="SUPFAM" id="SSF52058">
    <property type="entry name" value="L domain-like"/>
    <property type="match status" value="1"/>
</dbReference>
<reference evidence="1 2" key="1">
    <citation type="submission" date="2024-04" db="EMBL/GenBank/DDBJ databases">
        <authorList>
            <person name="Fracassetti M."/>
        </authorList>
    </citation>
    <scope>NUCLEOTIDE SEQUENCE [LARGE SCALE GENOMIC DNA]</scope>
</reference>
<dbReference type="AlphaFoldDB" id="A0AAV2E2B4"/>
<name>A0AAV2E2B4_9ROSI</name>
<evidence type="ECO:0000313" key="2">
    <source>
        <dbReference type="Proteomes" id="UP001497516"/>
    </source>
</evidence>
<evidence type="ECO:0000313" key="1">
    <source>
        <dbReference type="EMBL" id="CAL1379947.1"/>
    </source>
</evidence>
<dbReference type="Gene3D" id="3.80.10.10">
    <property type="entry name" value="Ribonuclease Inhibitor"/>
    <property type="match status" value="1"/>
</dbReference>
<dbReference type="EMBL" id="OZ034817">
    <property type="protein sequence ID" value="CAL1379947.1"/>
    <property type="molecule type" value="Genomic_DNA"/>
</dbReference>
<protein>
    <submittedName>
        <fullName evidence="1">Uncharacterized protein</fullName>
    </submittedName>
</protein>
<proteinExistence type="predicted"/>
<keyword evidence="2" id="KW-1185">Reference proteome</keyword>